<feature type="compositionally biased region" description="Basic and acidic residues" evidence="1">
    <location>
        <begin position="29"/>
        <end position="40"/>
    </location>
</feature>
<evidence type="ECO:0000313" key="3">
    <source>
        <dbReference type="EMBL" id="MBB5054573.1"/>
    </source>
</evidence>
<organism evidence="3 4">
    <name type="scientific">Afipia massiliensis</name>
    <dbReference type="NCBI Taxonomy" id="211460"/>
    <lineage>
        <taxon>Bacteria</taxon>
        <taxon>Pseudomonadati</taxon>
        <taxon>Pseudomonadota</taxon>
        <taxon>Alphaproteobacteria</taxon>
        <taxon>Hyphomicrobiales</taxon>
        <taxon>Nitrobacteraceae</taxon>
        <taxon>Afipia</taxon>
    </lineage>
</organism>
<evidence type="ECO:0000256" key="1">
    <source>
        <dbReference type="SAM" id="MobiDB-lite"/>
    </source>
</evidence>
<keyword evidence="2" id="KW-0472">Membrane</keyword>
<dbReference type="RefSeq" id="WP_184089014.1">
    <property type="nucleotide sequence ID" value="NZ_JACHIJ010000007.1"/>
</dbReference>
<proteinExistence type="predicted"/>
<feature type="compositionally biased region" description="Basic and acidic residues" evidence="1">
    <location>
        <begin position="1"/>
        <end position="10"/>
    </location>
</feature>
<dbReference type="EMBL" id="JACHIJ010000007">
    <property type="protein sequence ID" value="MBB5054573.1"/>
    <property type="molecule type" value="Genomic_DNA"/>
</dbReference>
<feature type="region of interest" description="Disordered" evidence="1">
    <location>
        <begin position="1"/>
        <end position="52"/>
    </location>
</feature>
<comment type="caution">
    <text evidence="3">The sequence shown here is derived from an EMBL/GenBank/DDBJ whole genome shotgun (WGS) entry which is preliminary data.</text>
</comment>
<evidence type="ECO:0000256" key="2">
    <source>
        <dbReference type="SAM" id="Phobius"/>
    </source>
</evidence>
<keyword evidence="2" id="KW-0812">Transmembrane</keyword>
<feature type="transmembrane region" description="Helical" evidence="2">
    <location>
        <begin position="97"/>
        <end position="122"/>
    </location>
</feature>
<evidence type="ECO:0000313" key="4">
    <source>
        <dbReference type="Proteomes" id="UP000521227"/>
    </source>
</evidence>
<name>A0A840N3B8_9BRAD</name>
<keyword evidence="2" id="KW-1133">Transmembrane helix</keyword>
<dbReference type="AlphaFoldDB" id="A0A840N3B8"/>
<sequence length="285" mass="29492">MTDHTADGDIKQAGTHSEASLVPETGDMVQHEAKAADAAKDSASTHVARQPSKEITLQRLTAHSSWEDIVSNESAAREQQFNDAAAPEATGRRLSMAAIVAIAAAVGAIGGAFATAGVGHYLKSDQTATVAADAAAAQARSMESAIGKINADIAALKSSSAAQSAKIVERIDRVEKAQAEPAAKLAKLSDAVEKLRTPAPAQIANAAPETTGSIKPAATQPNRLPVVEGWTLREVFEGTATVVGRAGIFDVIPGDPLPGVGRVDAIRRQDGRWVVVTSRGLIVSR</sequence>
<dbReference type="Proteomes" id="UP000521227">
    <property type="component" value="Unassembled WGS sequence"/>
</dbReference>
<gene>
    <name evidence="3" type="ORF">HNQ36_004575</name>
</gene>
<reference evidence="3 4" key="1">
    <citation type="submission" date="2020-08" db="EMBL/GenBank/DDBJ databases">
        <title>Genomic Encyclopedia of Type Strains, Phase IV (KMG-IV): sequencing the most valuable type-strain genomes for metagenomic binning, comparative biology and taxonomic classification.</title>
        <authorList>
            <person name="Goeker M."/>
        </authorList>
    </citation>
    <scope>NUCLEOTIDE SEQUENCE [LARGE SCALE GENOMIC DNA]</scope>
    <source>
        <strain evidence="3 4">DSM 17498</strain>
    </source>
</reference>
<accession>A0A840N3B8</accession>
<protein>
    <submittedName>
        <fullName evidence="3">Uncharacterized protein</fullName>
    </submittedName>
</protein>